<evidence type="ECO:0000313" key="4">
    <source>
        <dbReference type="Proteomes" id="UP000256388"/>
    </source>
</evidence>
<evidence type="ECO:0000313" key="3">
    <source>
        <dbReference type="EMBL" id="REG10885.1"/>
    </source>
</evidence>
<dbReference type="InterPro" id="IPR051267">
    <property type="entry name" value="STEAP_metalloreductase"/>
</dbReference>
<dbReference type="GO" id="GO:0006740">
    <property type="term" value="P:NADPH regeneration"/>
    <property type="evidence" value="ECO:0007669"/>
    <property type="project" value="InterPro"/>
</dbReference>
<accession>A0A347ZTA9</accession>
<dbReference type="AlphaFoldDB" id="A0A347ZTA9"/>
<name>A0A347ZTA9_9CHLR</name>
<proteinExistence type="predicted"/>
<dbReference type="GO" id="GO:0052851">
    <property type="term" value="F:ferric-chelate reductase (NADPH) activity"/>
    <property type="evidence" value="ECO:0007669"/>
    <property type="project" value="TreeGrafter"/>
</dbReference>
<dbReference type="GO" id="GO:0070967">
    <property type="term" value="F:coenzyme F420 binding"/>
    <property type="evidence" value="ECO:0007669"/>
    <property type="project" value="InterPro"/>
</dbReference>
<feature type="domain" description="Pyrroline-5-carboxylate reductase catalytic N-terminal" evidence="2">
    <location>
        <begin position="9"/>
        <end position="109"/>
    </location>
</feature>
<dbReference type="Proteomes" id="UP000256388">
    <property type="component" value="Unassembled WGS sequence"/>
</dbReference>
<dbReference type="Gene3D" id="3.40.50.720">
    <property type="entry name" value="NAD(P)-binding Rossmann-like Domain"/>
    <property type="match status" value="1"/>
</dbReference>
<dbReference type="SUPFAM" id="SSF51735">
    <property type="entry name" value="NAD(P)-binding Rossmann-fold domains"/>
    <property type="match status" value="1"/>
</dbReference>
<evidence type="ECO:0000259" key="2">
    <source>
        <dbReference type="Pfam" id="PF03807"/>
    </source>
</evidence>
<dbReference type="EMBL" id="QUMS01000001">
    <property type="protein sequence ID" value="REG10885.1"/>
    <property type="molecule type" value="Genomic_DNA"/>
</dbReference>
<dbReference type="PANTHER" id="PTHR14239:SF0">
    <property type="entry name" value="F420-DEPENDENT NADP REDUCTASE"/>
    <property type="match status" value="1"/>
</dbReference>
<dbReference type="Pfam" id="PF03807">
    <property type="entry name" value="F420_oxidored"/>
    <property type="match status" value="1"/>
</dbReference>
<dbReference type="GO" id="GO:0008823">
    <property type="term" value="F:cupric reductase (NADH) activity"/>
    <property type="evidence" value="ECO:0007669"/>
    <property type="project" value="TreeGrafter"/>
</dbReference>
<keyword evidence="4" id="KW-1185">Reference proteome</keyword>
<comment type="caution">
    <text evidence="3">The sequence shown here is derived from an EMBL/GenBank/DDBJ whole genome shotgun (WGS) entry which is preliminary data.</text>
</comment>
<gene>
    <name evidence="3" type="ORF">DFR64_0753</name>
</gene>
<dbReference type="PANTHER" id="PTHR14239">
    <property type="entry name" value="DUDULIN-RELATED"/>
    <property type="match status" value="1"/>
</dbReference>
<dbReference type="NCBIfam" id="TIGR01915">
    <property type="entry name" value="npdG"/>
    <property type="match status" value="1"/>
</dbReference>
<protein>
    <submittedName>
        <fullName evidence="3">Reduced coenzyme F420:NADP oxidoreductase</fullName>
    </submittedName>
</protein>
<dbReference type="InterPro" id="IPR010185">
    <property type="entry name" value="NpdG"/>
</dbReference>
<keyword evidence="1" id="KW-0560">Oxidoreductase</keyword>
<dbReference type="GO" id="GO:0050661">
    <property type="term" value="F:NADP binding"/>
    <property type="evidence" value="ECO:0007669"/>
    <property type="project" value="InterPro"/>
</dbReference>
<dbReference type="GO" id="GO:0005886">
    <property type="term" value="C:plasma membrane"/>
    <property type="evidence" value="ECO:0007669"/>
    <property type="project" value="TreeGrafter"/>
</dbReference>
<dbReference type="InterPro" id="IPR028939">
    <property type="entry name" value="P5C_Rdtase_cat_N"/>
</dbReference>
<reference evidence="3 4" key="1">
    <citation type="submission" date="2018-08" db="EMBL/GenBank/DDBJ databases">
        <title>Genomic Encyclopedia of Type Strains, Phase IV (KMG-IV): sequencing the most valuable type-strain genomes for metagenomic binning, comparative biology and taxonomic classification.</title>
        <authorList>
            <person name="Goeker M."/>
        </authorList>
    </citation>
    <scope>NUCLEOTIDE SEQUENCE [LARGE SCALE GENOMIC DNA]</scope>
    <source>
        <strain evidence="3 4">DSM 23923</strain>
    </source>
</reference>
<dbReference type="RefSeq" id="WP_232528585.1">
    <property type="nucleotide sequence ID" value="NZ_AP018437.1"/>
</dbReference>
<evidence type="ECO:0000256" key="1">
    <source>
        <dbReference type="ARBA" id="ARBA00023002"/>
    </source>
</evidence>
<dbReference type="GO" id="GO:0016651">
    <property type="term" value="F:oxidoreductase activity, acting on NAD(P)H"/>
    <property type="evidence" value="ECO:0007669"/>
    <property type="project" value="InterPro"/>
</dbReference>
<sequence length="227" mass="24365">MSIETEINTIAIIGGTGKEGKGLAYRWVKAGYKVIIGSRNMEKAQIAVAELAEKLTDQEQKLLSGDENGAAVRQSQLAVLTVPYQFHKDILSSLKNDLAGKYLIDVTVPLVPPKVSTVQVPEEGSAALQAQMLLGEETTVISAFQNISFGLLLSDEKIECDVLVCGKNVEAREIGQKMVRATGLTAWDAGPLENSIVAEGFTSVLIRINKQAGTKNAGIQITNVPRD</sequence>
<dbReference type="GO" id="GO:0015677">
    <property type="term" value="P:copper ion import"/>
    <property type="evidence" value="ECO:0007669"/>
    <property type="project" value="TreeGrafter"/>
</dbReference>
<dbReference type="InterPro" id="IPR036291">
    <property type="entry name" value="NAD(P)-bd_dom_sf"/>
</dbReference>
<organism evidence="3 4">
    <name type="scientific">Pelolinea submarina</name>
    <dbReference type="NCBI Taxonomy" id="913107"/>
    <lineage>
        <taxon>Bacteria</taxon>
        <taxon>Bacillati</taxon>
        <taxon>Chloroflexota</taxon>
        <taxon>Anaerolineae</taxon>
        <taxon>Anaerolineales</taxon>
        <taxon>Anaerolineaceae</taxon>
        <taxon>Pelolinea</taxon>
    </lineage>
</organism>